<reference evidence="2" key="1">
    <citation type="journal article" date="2014" name="Front. Microbiol.">
        <title>High frequency of phylogenetically diverse reductive dehalogenase-homologous genes in deep subseafloor sedimentary metagenomes.</title>
        <authorList>
            <person name="Kawai M."/>
            <person name="Futagami T."/>
            <person name="Toyoda A."/>
            <person name="Takaki Y."/>
            <person name="Nishi S."/>
            <person name="Hori S."/>
            <person name="Arai W."/>
            <person name="Tsubouchi T."/>
            <person name="Morono Y."/>
            <person name="Uchiyama I."/>
            <person name="Ito T."/>
            <person name="Fujiyama A."/>
            <person name="Inagaki F."/>
            <person name="Takami H."/>
        </authorList>
    </citation>
    <scope>NUCLEOTIDE SEQUENCE</scope>
    <source>
        <strain evidence="2">Expedition CK06-06</strain>
    </source>
</reference>
<organism evidence="2">
    <name type="scientific">marine sediment metagenome</name>
    <dbReference type="NCBI Taxonomy" id="412755"/>
    <lineage>
        <taxon>unclassified sequences</taxon>
        <taxon>metagenomes</taxon>
        <taxon>ecological metagenomes</taxon>
    </lineage>
</organism>
<dbReference type="AlphaFoldDB" id="X1ID38"/>
<feature type="region of interest" description="Disordered" evidence="1">
    <location>
        <begin position="1"/>
        <end position="26"/>
    </location>
</feature>
<protein>
    <submittedName>
        <fullName evidence="2">Uncharacterized protein</fullName>
    </submittedName>
</protein>
<sequence>MKNQDFSGIRNNGRLPNPESVKLPTDSEDLLDDYTESTNSMLDELEQAALAYEAGNNSEENT</sequence>
<accession>X1ID38</accession>
<evidence type="ECO:0000313" key="2">
    <source>
        <dbReference type="EMBL" id="GAH55478.1"/>
    </source>
</evidence>
<name>X1ID38_9ZZZZ</name>
<dbReference type="EMBL" id="BARU01015800">
    <property type="protein sequence ID" value="GAH55478.1"/>
    <property type="molecule type" value="Genomic_DNA"/>
</dbReference>
<gene>
    <name evidence="2" type="ORF">S03H2_26879</name>
</gene>
<feature type="non-terminal residue" evidence="2">
    <location>
        <position position="62"/>
    </location>
</feature>
<evidence type="ECO:0000256" key="1">
    <source>
        <dbReference type="SAM" id="MobiDB-lite"/>
    </source>
</evidence>
<proteinExistence type="predicted"/>
<comment type="caution">
    <text evidence="2">The sequence shown here is derived from an EMBL/GenBank/DDBJ whole genome shotgun (WGS) entry which is preliminary data.</text>
</comment>
<feature type="compositionally biased region" description="Polar residues" evidence="1">
    <location>
        <begin position="1"/>
        <end position="10"/>
    </location>
</feature>